<accession>A0ACB7P663</accession>
<dbReference type="Proteomes" id="UP000724584">
    <property type="component" value="Unassembled WGS sequence"/>
</dbReference>
<evidence type="ECO:0000313" key="1">
    <source>
        <dbReference type="EMBL" id="KAH6631790.1"/>
    </source>
</evidence>
<protein>
    <submittedName>
        <fullName evidence="1">Uncharacterized protein</fullName>
    </submittedName>
</protein>
<evidence type="ECO:0000313" key="2">
    <source>
        <dbReference type="Proteomes" id="UP000724584"/>
    </source>
</evidence>
<reference evidence="1 2" key="1">
    <citation type="journal article" date="2021" name="Nat. Commun.">
        <title>Genetic determinants of endophytism in the Arabidopsis root mycobiome.</title>
        <authorList>
            <person name="Mesny F."/>
            <person name="Miyauchi S."/>
            <person name="Thiergart T."/>
            <person name="Pickel B."/>
            <person name="Atanasova L."/>
            <person name="Karlsson M."/>
            <person name="Huettel B."/>
            <person name="Barry K.W."/>
            <person name="Haridas S."/>
            <person name="Chen C."/>
            <person name="Bauer D."/>
            <person name="Andreopoulos W."/>
            <person name="Pangilinan J."/>
            <person name="LaButti K."/>
            <person name="Riley R."/>
            <person name="Lipzen A."/>
            <person name="Clum A."/>
            <person name="Drula E."/>
            <person name="Henrissat B."/>
            <person name="Kohler A."/>
            <person name="Grigoriev I.V."/>
            <person name="Martin F.M."/>
            <person name="Hacquard S."/>
        </authorList>
    </citation>
    <scope>NUCLEOTIDE SEQUENCE [LARGE SCALE GENOMIC DNA]</scope>
    <source>
        <strain evidence="1 2">MPI-SDFR-AT-0079</strain>
    </source>
</reference>
<proteinExistence type="predicted"/>
<keyword evidence="2" id="KW-1185">Reference proteome</keyword>
<sequence length="257" mass="26826">MYSLFLGISGDQTSYGIFVCSRPSSKRALRLGGGETPGRLSGAGITDTGPLRYLGSKGFTSFLQARTTAVTAVTTDHQPPPTHPGPTTLPAGDTIAAASLIVLTRAATTMTTTTTKPDGSHTMDAVILIARCNWNGSYSECYLYSGCRRSCRLIRGASPAAVDATAPSKAATVTAARVTRRVRIGHPLFVAAPLVVIARATHSGRALGNRHRAVPLSNVELSAVTPLLGLLVPRSTVGYFRADKSKVAVKRGGGDCC</sequence>
<name>A0ACB7P663_9PEZI</name>
<organism evidence="1 2">
    <name type="scientific">Chaetomium tenue</name>
    <dbReference type="NCBI Taxonomy" id="1854479"/>
    <lineage>
        <taxon>Eukaryota</taxon>
        <taxon>Fungi</taxon>
        <taxon>Dikarya</taxon>
        <taxon>Ascomycota</taxon>
        <taxon>Pezizomycotina</taxon>
        <taxon>Sordariomycetes</taxon>
        <taxon>Sordariomycetidae</taxon>
        <taxon>Sordariales</taxon>
        <taxon>Chaetomiaceae</taxon>
        <taxon>Chaetomium</taxon>
    </lineage>
</organism>
<gene>
    <name evidence="1" type="ORF">F5144DRAFT_231917</name>
</gene>
<dbReference type="EMBL" id="JAGIZQ010000004">
    <property type="protein sequence ID" value="KAH6631790.1"/>
    <property type="molecule type" value="Genomic_DNA"/>
</dbReference>
<comment type="caution">
    <text evidence="1">The sequence shown here is derived from an EMBL/GenBank/DDBJ whole genome shotgun (WGS) entry which is preliminary data.</text>
</comment>